<keyword evidence="1" id="KW-0479">Metal-binding</keyword>
<keyword evidence="6" id="KW-1185">Reference proteome</keyword>
<organism evidence="5 6">
    <name type="scientific">Qiania dongpingensis</name>
    <dbReference type="NCBI Taxonomy" id="2763669"/>
    <lineage>
        <taxon>Bacteria</taxon>
        <taxon>Bacillati</taxon>
        <taxon>Bacillota</taxon>
        <taxon>Clostridia</taxon>
        <taxon>Lachnospirales</taxon>
        <taxon>Lachnospiraceae</taxon>
        <taxon>Qiania</taxon>
    </lineage>
</organism>
<dbReference type="InterPro" id="IPR011330">
    <property type="entry name" value="Glyco_hydro/deAcase_b/a-brl"/>
</dbReference>
<feature type="transmembrane region" description="Helical" evidence="3">
    <location>
        <begin position="60"/>
        <end position="82"/>
    </location>
</feature>
<dbReference type="EMBL" id="CP060634">
    <property type="protein sequence ID" value="QNM06295.1"/>
    <property type="molecule type" value="Genomic_DNA"/>
</dbReference>
<evidence type="ECO:0000256" key="1">
    <source>
        <dbReference type="ARBA" id="ARBA00022723"/>
    </source>
</evidence>
<dbReference type="Gene3D" id="3.90.640.20">
    <property type="entry name" value="Heat-shock cognate protein, ATPase"/>
    <property type="match status" value="1"/>
</dbReference>
<dbReference type="RefSeq" id="WP_249303699.1">
    <property type="nucleotide sequence ID" value="NZ_CP060634.1"/>
</dbReference>
<sequence length="549" mass="60620">MKEVETMSQEGKEERLEYIQLSHRPRNHTKQDQDGAVPADGVRRYSRAAERLKKQRRNRILVISGLSAVLLVLVVCIAIKVLHKGSVNVEGAPVSNAGGETGDGAKLSEKNFQFTMAADKQEVGSAQEIKEIADYEGYAVRYPVIGNEAMDAGIRQRAEDIVSVFKAEVTGCKTEKAVRMIMQADYESYKTKEELVSVKFDIHKELPLASAAGDSVETYTYNVSDGAEVALSDLLKEGFLDLLAEKTKSFAEGQTGKVIETAVAPELSNFKYYTWNEDGLTLYFPGGSLVEGVNDILSFTVPMEDLKDFLTRNLADGMEGGQEVQGPVSGGKVDPNKPMVCLTFDDGPKSSTTPELLDLLEANDARATFFVVGSMLEHEGAEDIIRRELELGCQVGNHTLDHQNLKNISDEEITQQIEGVNDILAGWGLPKCSTVRPPYGGYNNHVLGYVQYPLARWDVDTEDWKTRDAAATINNVLYDEKLKAEDGDIILMHDIHPETIEACKTIIPELKARGFQLVTMEEMFEARGIAFEPGKAYYSSGFIKDDFGS</sequence>
<dbReference type="SUPFAM" id="SSF88713">
    <property type="entry name" value="Glycoside hydrolase/deacetylase"/>
    <property type="match status" value="1"/>
</dbReference>
<dbReference type="GO" id="GO:0016810">
    <property type="term" value="F:hydrolase activity, acting on carbon-nitrogen (but not peptide) bonds"/>
    <property type="evidence" value="ECO:0007669"/>
    <property type="project" value="InterPro"/>
</dbReference>
<evidence type="ECO:0000313" key="5">
    <source>
        <dbReference type="EMBL" id="QNM06295.1"/>
    </source>
</evidence>
<evidence type="ECO:0000259" key="4">
    <source>
        <dbReference type="PROSITE" id="PS51677"/>
    </source>
</evidence>
<dbReference type="PROSITE" id="PS51677">
    <property type="entry name" value="NODB"/>
    <property type="match status" value="1"/>
</dbReference>
<evidence type="ECO:0000313" key="6">
    <source>
        <dbReference type="Proteomes" id="UP000515823"/>
    </source>
</evidence>
<dbReference type="GO" id="GO:0046872">
    <property type="term" value="F:metal ion binding"/>
    <property type="evidence" value="ECO:0007669"/>
    <property type="project" value="UniProtKB-KW"/>
</dbReference>
<dbReference type="PANTHER" id="PTHR10587">
    <property type="entry name" value="GLYCOSYL TRANSFERASE-RELATED"/>
    <property type="match status" value="1"/>
</dbReference>
<dbReference type="GO" id="GO:0005975">
    <property type="term" value="P:carbohydrate metabolic process"/>
    <property type="evidence" value="ECO:0007669"/>
    <property type="project" value="InterPro"/>
</dbReference>
<keyword evidence="3" id="KW-0472">Membrane</keyword>
<name>A0A7G9G663_9FIRM</name>
<evidence type="ECO:0000256" key="2">
    <source>
        <dbReference type="ARBA" id="ARBA00022801"/>
    </source>
</evidence>
<dbReference type="KEGG" id="qdo:H9Q78_03900"/>
<dbReference type="InterPro" id="IPR050248">
    <property type="entry name" value="Polysacc_deacetylase_ArnD"/>
</dbReference>
<keyword evidence="2" id="KW-0378">Hydrolase</keyword>
<feature type="domain" description="NodB homology" evidence="4">
    <location>
        <begin position="338"/>
        <end position="518"/>
    </location>
</feature>
<proteinExistence type="predicted"/>
<protein>
    <submittedName>
        <fullName evidence="5">Polysaccharide deacetylase family protein</fullName>
    </submittedName>
</protein>
<dbReference type="Proteomes" id="UP000515823">
    <property type="component" value="Chromosome"/>
</dbReference>
<accession>A0A7G9G663</accession>
<dbReference type="InterPro" id="IPR002509">
    <property type="entry name" value="NODB_dom"/>
</dbReference>
<dbReference type="Gene3D" id="3.20.20.370">
    <property type="entry name" value="Glycoside hydrolase/deacetylase"/>
    <property type="match status" value="1"/>
</dbReference>
<dbReference type="Pfam" id="PF01522">
    <property type="entry name" value="Polysacc_deac_1"/>
    <property type="match status" value="1"/>
</dbReference>
<keyword evidence="3" id="KW-0812">Transmembrane</keyword>
<dbReference type="AlphaFoldDB" id="A0A7G9G663"/>
<evidence type="ECO:0000256" key="3">
    <source>
        <dbReference type="SAM" id="Phobius"/>
    </source>
</evidence>
<reference evidence="5 6" key="1">
    <citation type="submission" date="2020-08" db="EMBL/GenBank/DDBJ databases">
        <authorList>
            <person name="Liu C."/>
            <person name="Sun Q."/>
        </authorList>
    </citation>
    <scope>NUCLEOTIDE SEQUENCE [LARGE SCALE GENOMIC DNA]</scope>
    <source>
        <strain evidence="5 6">NSJ-38</strain>
    </source>
</reference>
<dbReference type="PANTHER" id="PTHR10587:SF133">
    <property type="entry name" value="CHITIN DEACETYLASE 1-RELATED"/>
    <property type="match status" value="1"/>
</dbReference>
<dbReference type="GO" id="GO:0016020">
    <property type="term" value="C:membrane"/>
    <property type="evidence" value="ECO:0007669"/>
    <property type="project" value="TreeGrafter"/>
</dbReference>
<gene>
    <name evidence="5" type="ORF">H9Q78_03900</name>
</gene>
<keyword evidence="3" id="KW-1133">Transmembrane helix</keyword>
<dbReference type="InterPro" id="IPR037126">
    <property type="entry name" value="PdaC/RsiV-like_sf"/>
</dbReference>